<evidence type="ECO:0000313" key="3">
    <source>
        <dbReference type="Ensembl" id="ENSPSMP00000020544.1"/>
    </source>
</evidence>
<dbReference type="CDD" id="cd22054">
    <property type="entry name" value="NAC_NACA"/>
    <property type="match status" value="1"/>
</dbReference>
<sequence>MPSEATKTIPATEQQLPQPQAETGSGTESDSDESVPELQGLLESLSGNLRISSVITKPDVYQSPASDTYIVFGNQD</sequence>
<dbReference type="Pfam" id="PF01849">
    <property type="entry name" value="NAC"/>
    <property type="match status" value="1"/>
</dbReference>
<feature type="region of interest" description="Disordered" evidence="1">
    <location>
        <begin position="1"/>
        <end position="39"/>
    </location>
</feature>
<protein>
    <recommendedName>
        <fullName evidence="2">NAC-A/B domain-containing protein</fullName>
    </recommendedName>
</protein>
<dbReference type="Ensembl" id="ENSPSMT00000023821.1">
    <property type="protein sequence ID" value="ENSPSMP00000020544.1"/>
    <property type="gene ID" value="ENSPSMG00000014515.1"/>
</dbReference>
<dbReference type="Proteomes" id="UP000694414">
    <property type="component" value="Unplaced"/>
</dbReference>
<evidence type="ECO:0000256" key="1">
    <source>
        <dbReference type="SAM" id="MobiDB-lite"/>
    </source>
</evidence>
<accession>A0A8C8ZUL1</accession>
<feature type="compositionally biased region" description="Polar residues" evidence="1">
    <location>
        <begin position="1"/>
        <end position="28"/>
    </location>
</feature>
<evidence type="ECO:0000259" key="2">
    <source>
        <dbReference type="Pfam" id="PF01849"/>
    </source>
</evidence>
<keyword evidence="4" id="KW-1185">Reference proteome</keyword>
<dbReference type="InterPro" id="IPR016641">
    <property type="entry name" value="EGD2/NACA0like"/>
</dbReference>
<dbReference type="InterPro" id="IPR002715">
    <property type="entry name" value="Nas_poly-pep-assoc_cplx_dom"/>
</dbReference>
<evidence type="ECO:0000313" key="4">
    <source>
        <dbReference type="Proteomes" id="UP000694414"/>
    </source>
</evidence>
<reference evidence="3" key="2">
    <citation type="submission" date="2025-09" db="UniProtKB">
        <authorList>
            <consortium name="Ensembl"/>
        </authorList>
    </citation>
    <scope>IDENTIFICATION</scope>
</reference>
<dbReference type="InterPro" id="IPR038187">
    <property type="entry name" value="NAC_A/B_dom_sf"/>
</dbReference>
<feature type="domain" description="NAC-A/B" evidence="2">
    <location>
        <begin position="53"/>
        <end position="74"/>
    </location>
</feature>
<dbReference type="GO" id="GO:0005854">
    <property type="term" value="C:nascent polypeptide-associated complex"/>
    <property type="evidence" value="ECO:0007669"/>
    <property type="project" value="InterPro"/>
</dbReference>
<dbReference type="AlphaFoldDB" id="A0A8C8ZUL1"/>
<dbReference type="PANTHER" id="PTHR21713">
    <property type="entry name" value="NASCENT POLYPEPTIDE ASSOCIATED COMPLEX ALPHA SUBUNIT-RELATED"/>
    <property type="match status" value="1"/>
</dbReference>
<reference evidence="3" key="1">
    <citation type="submission" date="2025-08" db="UniProtKB">
        <authorList>
            <consortium name="Ensembl"/>
        </authorList>
    </citation>
    <scope>IDENTIFICATION</scope>
</reference>
<organism evidence="3 4">
    <name type="scientific">Prolemur simus</name>
    <name type="common">Greater bamboo lemur</name>
    <name type="synonym">Hapalemur simus</name>
    <dbReference type="NCBI Taxonomy" id="1328070"/>
    <lineage>
        <taxon>Eukaryota</taxon>
        <taxon>Metazoa</taxon>
        <taxon>Chordata</taxon>
        <taxon>Craniata</taxon>
        <taxon>Vertebrata</taxon>
        <taxon>Euteleostomi</taxon>
        <taxon>Mammalia</taxon>
        <taxon>Eutheria</taxon>
        <taxon>Euarchontoglires</taxon>
        <taxon>Primates</taxon>
        <taxon>Strepsirrhini</taxon>
        <taxon>Lemuriformes</taxon>
        <taxon>Lemuridae</taxon>
        <taxon>Prolemur</taxon>
    </lineage>
</organism>
<dbReference type="GeneTree" id="ENSGT00900000143336"/>
<name>A0A8C8ZUL1_PROSS</name>
<dbReference type="Gene3D" id="2.20.70.30">
    <property type="entry name" value="Nascent polypeptide-associated complex domain"/>
    <property type="match status" value="1"/>
</dbReference>
<proteinExistence type="predicted"/>